<evidence type="ECO:0000313" key="10">
    <source>
        <dbReference type="EMBL" id="VAX05168.1"/>
    </source>
</evidence>
<dbReference type="Pfam" id="PF18916">
    <property type="entry name" value="Lycopene_cyc"/>
    <property type="match status" value="1"/>
</dbReference>
<organism evidence="10">
    <name type="scientific">hydrothermal vent metagenome</name>
    <dbReference type="NCBI Taxonomy" id="652676"/>
    <lineage>
        <taxon>unclassified sequences</taxon>
        <taxon>metagenomes</taxon>
        <taxon>ecological metagenomes</taxon>
    </lineage>
</organism>
<keyword evidence="6 8" id="KW-0472">Membrane</keyword>
<sequence>MNDQYVWLLWSSAFLVPWVIIYISFPAHRRAMLWASLFTTPFGLSEPLFVPEYWSPPSLFDLALRTGFDIESLIFCFGIGGIAAVMYNLLTHRVPVAVPTNERERPLHRHHYKALAAPFITFIPLYFLPWNPIYPSIVAMAVGAVANILCRPDLKWKTWIGGLLFLVYYALFLIGLEWSAPGYIDRVWNLSALSGINIAFMPLEELLFAITFGMYWAGVYEHITWRK</sequence>
<keyword evidence="7" id="KW-0413">Isomerase</keyword>
<evidence type="ECO:0000256" key="6">
    <source>
        <dbReference type="ARBA" id="ARBA00023136"/>
    </source>
</evidence>
<dbReference type="GO" id="GO:0016872">
    <property type="term" value="F:intramolecular lyase activity"/>
    <property type="evidence" value="ECO:0007669"/>
    <property type="project" value="InterPro"/>
</dbReference>
<evidence type="ECO:0000256" key="7">
    <source>
        <dbReference type="ARBA" id="ARBA00023235"/>
    </source>
</evidence>
<accession>A0A3B1B133</accession>
<dbReference type="GO" id="GO:0045436">
    <property type="term" value="F:lycopene beta cyclase activity"/>
    <property type="evidence" value="ECO:0007669"/>
    <property type="project" value="UniProtKB-ARBA"/>
</dbReference>
<proteinExistence type="predicted"/>
<name>A0A3B1B133_9ZZZZ</name>
<evidence type="ECO:0000256" key="4">
    <source>
        <dbReference type="ARBA" id="ARBA00022746"/>
    </source>
</evidence>
<feature type="transmembrane region" description="Helical" evidence="8">
    <location>
        <begin position="162"/>
        <end position="184"/>
    </location>
</feature>
<dbReference type="AlphaFoldDB" id="A0A3B1B133"/>
<evidence type="ECO:0000256" key="8">
    <source>
        <dbReference type="SAM" id="Phobius"/>
    </source>
</evidence>
<gene>
    <name evidence="10" type="ORF">MNBD_GAMMA19-211</name>
</gene>
<comment type="pathway">
    <text evidence="2">Carotenoid biosynthesis.</text>
</comment>
<feature type="transmembrane region" description="Helical" evidence="8">
    <location>
        <begin position="6"/>
        <end position="25"/>
    </location>
</feature>
<reference evidence="10" key="1">
    <citation type="submission" date="2018-06" db="EMBL/GenBank/DDBJ databases">
        <authorList>
            <person name="Zhirakovskaya E."/>
        </authorList>
    </citation>
    <scope>NUCLEOTIDE SEQUENCE</scope>
</reference>
<comment type="subcellular location">
    <subcellularLocation>
        <location evidence="1">Membrane</location>
        <topology evidence="1">Multi-pass membrane protein</topology>
    </subcellularLocation>
</comment>
<evidence type="ECO:0000256" key="2">
    <source>
        <dbReference type="ARBA" id="ARBA00004829"/>
    </source>
</evidence>
<dbReference type="GO" id="GO:0016020">
    <property type="term" value="C:membrane"/>
    <property type="evidence" value="ECO:0007669"/>
    <property type="project" value="UniProtKB-SubCell"/>
</dbReference>
<keyword evidence="3 8" id="KW-0812">Transmembrane</keyword>
<feature type="transmembrane region" description="Helical" evidence="8">
    <location>
        <begin position="70"/>
        <end position="90"/>
    </location>
</feature>
<evidence type="ECO:0000256" key="1">
    <source>
        <dbReference type="ARBA" id="ARBA00004141"/>
    </source>
</evidence>
<feature type="transmembrane region" description="Helical" evidence="8">
    <location>
        <begin position="111"/>
        <end position="127"/>
    </location>
</feature>
<feature type="transmembrane region" description="Helical" evidence="8">
    <location>
        <begin position="196"/>
        <end position="217"/>
    </location>
</feature>
<dbReference type="InterPro" id="IPR017825">
    <property type="entry name" value="Lycopene_cyclase_dom"/>
</dbReference>
<protein>
    <recommendedName>
        <fullName evidence="9">Lycopene cyclase domain-containing protein</fullName>
    </recommendedName>
</protein>
<feature type="domain" description="Lycopene cyclase" evidence="9">
    <location>
        <begin position="131"/>
        <end position="223"/>
    </location>
</feature>
<evidence type="ECO:0000259" key="9">
    <source>
        <dbReference type="Pfam" id="PF18916"/>
    </source>
</evidence>
<feature type="transmembrane region" description="Helical" evidence="8">
    <location>
        <begin position="133"/>
        <end position="150"/>
    </location>
</feature>
<evidence type="ECO:0000256" key="3">
    <source>
        <dbReference type="ARBA" id="ARBA00022692"/>
    </source>
</evidence>
<evidence type="ECO:0000256" key="5">
    <source>
        <dbReference type="ARBA" id="ARBA00022989"/>
    </source>
</evidence>
<keyword evidence="4" id="KW-0125">Carotenoid biosynthesis</keyword>
<dbReference type="EMBL" id="UOFV01000518">
    <property type="protein sequence ID" value="VAX05168.1"/>
    <property type="molecule type" value="Genomic_DNA"/>
</dbReference>
<dbReference type="GO" id="GO:0016120">
    <property type="term" value="P:carotene biosynthetic process"/>
    <property type="evidence" value="ECO:0007669"/>
    <property type="project" value="UniProtKB-ARBA"/>
</dbReference>
<keyword evidence="5 8" id="KW-1133">Transmembrane helix</keyword>
<dbReference type="GO" id="GO:0016117">
    <property type="term" value="P:carotenoid biosynthetic process"/>
    <property type="evidence" value="ECO:0007669"/>
    <property type="project" value="UniProtKB-KW"/>
</dbReference>